<dbReference type="HAMAP" id="MF_00123">
    <property type="entry name" value="Arg_tRNA_synth"/>
    <property type="match status" value="1"/>
</dbReference>
<dbReference type="Gene3D" id="3.40.50.620">
    <property type="entry name" value="HUPs"/>
    <property type="match status" value="1"/>
</dbReference>
<comment type="catalytic activity">
    <reaction evidence="9 10">
        <text>tRNA(Arg) + L-arginine + ATP = L-arginyl-tRNA(Arg) + AMP + diphosphate</text>
        <dbReference type="Rhea" id="RHEA:20301"/>
        <dbReference type="Rhea" id="RHEA-COMP:9658"/>
        <dbReference type="Rhea" id="RHEA-COMP:9673"/>
        <dbReference type="ChEBI" id="CHEBI:30616"/>
        <dbReference type="ChEBI" id="CHEBI:32682"/>
        <dbReference type="ChEBI" id="CHEBI:33019"/>
        <dbReference type="ChEBI" id="CHEBI:78442"/>
        <dbReference type="ChEBI" id="CHEBI:78513"/>
        <dbReference type="ChEBI" id="CHEBI:456215"/>
        <dbReference type="EC" id="6.1.1.19"/>
    </reaction>
</comment>
<dbReference type="Proteomes" id="UP000003244">
    <property type="component" value="Unassembled WGS sequence"/>
</dbReference>
<dbReference type="InterPro" id="IPR036695">
    <property type="entry name" value="Arg-tRNA-synth_N_sf"/>
</dbReference>
<comment type="caution">
    <text evidence="14">The sequence shown here is derived from an EMBL/GenBank/DDBJ whole genome shotgun (WGS) entry which is preliminary data.</text>
</comment>
<dbReference type="Pfam" id="PF00750">
    <property type="entry name" value="tRNA-synt_1d"/>
    <property type="match status" value="1"/>
</dbReference>
<keyword evidence="3 10" id="KW-0963">Cytoplasm</keyword>
<keyword evidence="15" id="KW-1185">Reference proteome</keyword>
<keyword evidence="6 10" id="KW-0067">ATP-binding</keyword>
<dbReference type="EC" id="6.1.1.19" evidence="10"/>
<comment type="similarity">
    <text evidence="2 10 11">Belongs to the class-I aminoacyl-tRNA synthetase family.</text>
</comment>
<dbReference type="InterPro" id="IPR035684">
    <property type="entry name" value="ArgRS_core"/>
</dbReference>
<evidence type="ECO:0000256" key="8">
    <source>
        <dbReference type="ARBA" id="ARBA00023146"/>
    </source>
</evidence>
<dbReference type="PRINTS" id="PR01038">
    <property type="entry name" value="TRNASYNTHARG"/>
</dbReference>
<dbReference type="GO" id="GO:0004814">
    <property type="term" value="F:arginine-tRNA ligase activity"/>
    <property type="evidence" value="ECO:0007669"/>
    <property type="project" value="UniProtKB-UniRule"/>
</dbReference>
<dbReference type="SUPFAM" id="SSF47323">
    <property type="entry name" value="Anticodon-binding domain of a subclass of class I aminoacyl-tRNA synthetases"/>
    <property type="match status" value="1"/>
</dbReference>
<accession>E0E3A4</accession>
<dbReference type="SMART" id="SM01016">
    <property type="entry name" value="Arg_tRNA_synt_N"/>
    <property type="match status" value="1"/>
</dbReference>
<dbReference type="PROSITE" id="PS00178">
    <property type="entry name" value="AA_TRNA_LIGASE_I"/>
    <property type="match status" value="1"/>
</dbReference>
<dbReference type="Gene3D" id="1.10.730.10">
    <property type="entry name" value="Isoleucyl-tRNA Synthetase, Domain 1"/>
    <property type="match status" value="1"/>
</dbReference>
<feature type="short sequence motif" description="'HIGH' region" evidence="10">
    <location>
        <begin position="134"/>
        <end position="144"/>
    </location>
</feature>
<evidence type="ECO:0000256" key="9">
    <source>
        <dbReference type="ARBA" id="ARBA00049339"/>
    </source>
</evidence>
<dbReference type="STRING" id="596315.HMPREF0634_1518"/>
<gene>
    <name evidence="10 14" type="primary">argS</name>
    <name evidence="14" type="ORF">HMPREF0634_1518</name>
</gene>
<keyword evidence="4 10" id="KW-0436">Ligase</keyword>
<dbReference type="FunFam" id="3.40.50.620:FF:000116">
    <property type="entry name" value="Arginine--tRNA ligase"/>
    <property type="match status" value="1"/>
</dbReference>
<evidence type="ECO:0000259" key="13">
    <source>
        <dbReference type="SMART" id="SM01016"/>
    </source>
</evidence>
<evidence type="ECO:0000256" key="6">
    <source>
        <dbReference type="ARBA" id="ARBA00022840"/>
    </source>
</evidence>
<dbReference type="Gene3D" id="3.30.1360.70">
    <property type="entry name" value="Arginyl tRNA synthetase N-terminal domain"/>
    <property type="match status" value="1"/>
</dbReference>
<dbReference type="CDD" id="cd07956">
    <property type="entry name" value="Anticodon_Ia_Arg"/>
    <property type="match status" value="1"/>
</dbReference>
<dbReference type="InterPro" id="IPR009080">
    <property type="entry name" value="tRNAsynth_Ia_anticodon-bd"/>
</dbReference>
<evidence type="ECO:0000256" key="4">
    <source>
        <dbReference type="ARBA" id="ARBA00022598"/>
    </source>
</evidence>
<dbReference type="Pfam" id="PF03485">
    <property type="entry name" value="Arg_tRNA_synt_N"/>
    <property type="match status" value="1"/>
</dbReference>
<dbReference type="InterPro" id="IPR001412">
    <property type="entry name" value="aa-tRNA-synth_I_CS"/>
</dbReference>
<dbReference type="eggNOG" id="COG0018">
    <property type="taxonomic scope" value="Bacteria"/>
</dbReference>
<name>E0E3A4_9FIRM</name>
<dbReference type="NCBIfam" id="TIGR00456">
    <property type="entry name" value="argS"/>
    <property type="match status" value="1"/>
</dbReference>
<protein>
    <recommendedName>
        <fullName evidence="10">Arginine--tRNA ligase</fullName>
        <ecNumber evidence="10">6.1.1.19</ecNumber>
    </recommendedName>
    <alternativeName>
        <fullName evidence="10">Arginyl-tRNA synthetase</fullName>
        <shortName evidence="10">ArgRS</shortName>
    </alternativeName>
</protein>
<dbReference type="InterPro" id="IPR001278">
    <property type="entry name" value="Arg-tRNA-ligase"/>
</dbReference>
<comment type="subunit">
    <text evidence="10">Monomer.</text>
</comment>
<proteinExistence type="inferred from homology"/>
<evidence type="ECO:0000256" key="11">
    <source>
        <dbReference type="RuleBase" id="RU363038"/>
    </source>
</evidence>
<dbReference type="SMART" id="SM00836">
    <property type="entry name" value="DALR_1"/>
    <property type="match status" value="1"/>
</dbReference>
<dbReference type="GO" id="GO:0005737">
    <property type="term" value="C:cytoplasm"/>
    <property type="evidence" value="ECO:0007669"/>
    <property type="project" value="UniProtKB-SubCell"/>
</dbReference>
<evidence type="ECO:0000259" key="12">
    <source>
        <dbReference type="SMART" id="SM00836"/>
    </source>
</evidence>
<dbReference type="InterPro" id="IPR005148">
    <property type="entry name" value="Arg-tRNA-synth_N"/>
</dbReference>
<reference evidence="14 15" key="1">
    <citation type="submission" date="2010-08" db="EMBL/GenBank/DDBJ databases">
        <authorList>
            <person name="Harkins D.M."/>
            <person name="Madupu R."/>
            <person name="Durkin A.S."/>
            <person name="Torralba M."/>
            <person name="Methe B."/>
            <person name="Sutton G.G."/>
            <person name="Nelson K.E."/>
        </authorList>
    </citation>
    <scope>NUCLEOTIDE SEQUENCE [LARGE SCALE GENOMIC DNA]</scope>
    <source>
        <strain evidence="14 15">DSM 17678</strain>
    </source>
</reference>
<dbReference type="CDD" id="cd00671">
    <property type="entry name" value="ArgRS_core"/>
    <property type="match status" value="1"/>
</dbReference>
<organism evidence="14 15">
    <name type="scientific">Peptostreptococcus stomatis DSM 17678</name>
    <dbReference type="NCBI Taxonomy" id="596315"/>
    <lineage>
        <taxon>Bacteria</taxon>
        <taxon>Bacillati</taxon>
        <taxon>Bacillota</taxon>
        <taxon>Clostridia</taxon>
        <taxon>Peptostreptococcales</taxon>
        <taxon>Peptostreptococcaceae</taxon>
        <taxon>Peptostreptococcus</taxon>
    </lineage>
</organism>
<evidence type="ECO:0000256" key="10">
    <source>
        <dbReference type="HAMAP-Rule" id="MF_00123"/>
    </source>
</evidence>
<dbReference type="FunFam" id="1.10.730.10:FF:000008">
    <property type="entry name" value="Arginine--tRNA ligase"/>
    <property type="match status" value="1"/>
</dbReference>
<sequence>MTIDKYIGGRLMADFKKLISEIIKSEIEDLTLEEITALIEVPPNKEMGDYAFPCFKLAKIFRKAPNAIAEDLAGKIQPTDDINKIVNLGGYVNFFVNKESLAKKVINQVLSEKENYGKSEFGKGKTVVVEFSSPNIAKPFHIGHVRTTVIGNALSKIYQSQGYHVEKLNHLGDYGTQFGKLIVAYKLWGDKQAVEKDPIKELLKLYIRFHDEAEAKPEMEDEAREWFTKLENGDQEAKDLWQWFRDESLKEFSRVYDLLDIDFDSYVGESFYSDKMPAVIEELKEKNLLVESDGAMIVDLEDSKLPPALIQKRDGSTLYLTRDLASAFYRKKIYNFDKSIYVVGAQQELHFKQCFEIIKRMGYDWYKDMVHVQFGMVALEEGTMSTRKGRVVFLEDVLNQAIDRTRQIIEEKNPDAENIYEVAKAVGVGAVVFQELSNSRIKDYTFSWDRTLSFEGETGPYVQYTHARCCAVLRKADQPISADINYEALSDQDAADVLSVLETFNKSIMTAMKKNEPHIVTRFVLDLAQAFNKFYHNSPILVEDDDLRAARLALVEATRQTIENALKILGMKAPQKM</sequence>
<feature type="domain" description="DALR anticodon binding" evidence="12">
    <location>
        <begin position="462"/>
        <end position="577"/>
    </location>
</feature>
<dbReference type="SUPFAM" id="SSF55190">
    <property type="entry name" value="Arginyl-tRNA synthetase (ArgRS), N-terminal 'additional' domain"/>
    <property type="match status" value="1"/>
</dbReference>
<keyword evidence="5 10" id="KW-0547">Nucleotide-binding</keyword>
<keyword evidence="8 10" id="KW-0030">Aminoacyl-tRNA synthetase</keyword>
<dbReference type="Pfam" id="PF05746">
    <property type="entry name" value="DALR_1"/>
    <property type="match status" value="1"/>
</dbReference>
<dbReference type="AlphaFoldDB" id="E0E3A4"/>
<dbReference type="GO" id="GO:0006420">
    <property type="term" value="P:arginyl-tRNA aminoacylation"/>
    <property type="evidence" value="ECO:0007669"/>
    <property type="project" value="UniProtKB-UniRule"/>
</dbReference>
<dbReference type="EMBL" id="ADGQ01000056">
    <property type="protein sequence ID" value="EFM64594.1"/>
    <property type="molecule type" value="Genomic_DNA"/>
</dbReference>
<evidence type="ECO:0000313" key="14">
    <source>
        <dbReference type="EMBL" id="EFM64594.1"/>
    </source>
</evidence>
<feature type="domain" description="Arginyl tRNA synthetase N-terminal" evidence="13">
    <location>
        <begin position="13"/>
        <end position="96"/>
    </location>
</feature>
<dbReference type="SUPFAM" id="SSF52374">
    <property type="entry name" value="Nucleotidylyl transferase"/>
    <property type="match status" value="1"/>
</dbReference>
<comment type="subcellular location">
    <subcellularLocation>
        <location evidence="1 10">Cytoplasm</location>
    </subcellularLocation>
</comment>
<dbReference type="PANTHER" id="PTHR11956">
    <property type="entry name" value="ARGINYL-TRNA SYNTHETASE"/>
    <property type="match status" value="1"/>
</dbReference>
<evidence type="ECO:0000256" key="2">
    <source>
        <dbReference type="ARBA" id="ARBA00005594"/>
    </source>
</evidence>
<evidence type="ECO:0000313" key="15">
    <source>
        <dbReference type="Proteomes" id="UP000003244"/>
    </source>
</evidence>
<dbReference type="InterPro" id="IPR008909">
    <property type="entry name" value="DALR_anticod-bd"/>
</dbReference>
<evidence type="ECO:0000256" key="3">
    <source>
        <dbReference type="ARBA" id="ARBA00022490"/>
    </source>
</evidence>
<evidence type="ECO:0000256" key="5">
    <source>
        <dbReference type="ARBA" id="ARBA00022741"/>
    </source>
</evidence>
<evidence type="ECO:0000256" key="1">
    <source>
        <dbReference type="ARBA" id="ARBA00004496"/>
    </source>
</evidence>
<evidence type="ECO:0000256" key="7">
    <source>
        <dbReference type="ARBA" id="ARBA00022917"/>
    </source>
</evidence>
<dbReference type="PANTHER" id="PTHR11956:SF5">
    <property type="entry name" value="ARGININE--TRNA LIGASE, CYTOPLASMIC"/>
    <property type="match status" value="1"/>
</dbReference>
<keyword evidence="7 10" id="KW-0648">Protein biosynthesis</keyword>
<dbReference type="InterPro" id="IPR014729">
    <property type="entry name" value="Rossmann-like_a/b/a_fold"/>
</dbReference>
<dbReference type="GO" id="GO:0005524">
    <property type="term" value="F:ATP binding"/>
    <property type="evidence" value="ECO:0007669"/>
    <property type="project" value="UniProtKB-UniRule"/>
</dbReference>